<dbReference type="AlphaFoldDB" id="A0A538TUY4"/>
<dbReference type="InterPro" id="IPR006311">
    <property type="entry name" value="TAT_signal"/>
</dbReference>
<reference evidence="2 3" key="1">
    <citation type="journal article" date="2019" name="Nat. Microbiol.">
        <title>Mediterranean grassland soil C-N compound turnover is dependent on rainfall and depth, and is mediated by genomically divergent microorganisms.</title>
        <authorList>
            <person name="Diamond S."/>
            <person name="Andeer P.F."/>
            <person name="Li Z."/>
            <person name="Crits-Christoph A."/>
            <person name="Burstein D."/>
            <person name="Anantharaman K."/>
            <person name="Lane K.R."/>
            <person name="Thomas B.C."/>
            <person name="Pan C."/>
            <person name="Northen T.R."/>
            <person name="Banfield J.F."/>
        </authorList>
    </citation>
    <scope>NUCLEOTIDE SEQUENCE [LARGE SCALE GENOMIC DNA]</scope>
    <source>
        <strain evidence="2">WS_8</strain>
    </source>
</reference>
<dbReference type="Proteomes" id="UP000316609">
    <property type="component" value="Unassembled WGS sequence"/>
</dbReference>
<name>A0A538TUY4_UNCEI</name>
<dbReference type="PROSITE" id="PS51318">
    <property type="entry name" value="TAT"/>
    <property type="match status" value="1"/>
</dbReference>
<sequence>MSPSRQAAGQGPTANPTGSSLDRRRFLIVLGGAAAHAALAPHAAWSRKLGLPLPALQPWTLPADPPASALELARALVGAAILAPSNWNSQPWRMEVDGGSIRLLADPTRALPVTDPDRSGMLVSLGAALENMLVTMRAYGLRPTVRYFPAGDSRGPVAEVTWTGDEARRDRQLFAAIPNRRTNRRSYDGRGIFMQNRAALAAQMSEDLRLHWIGDRDQIRNVADLLQDATRAQVLDAASERERLAWMRFGDDQARERGDGVTVDDLELGGPARWFARRYFNPRSRFIGLGAGSAGKQAREAIGSSGALALLAAPRRTEFSCLTGGQAYERFALKATQLGIAHQPMNAAIEVERFRPDLARSFGAPGEHPLMLVRLGHAKRPRPSLRRAVALVASFRNT</sequence>
<gene>
    <name evidence="2" type="ORF">E6K78_04880</name>
</gene>
<accession>A0A538TUY4</accession>
<organism evidence="2 3">
    <name type="scientific">Eiseniibacteriota bacterium</name>
    <dbReference type="NCBI Taxonomy" id="2212470"/>
    <lineage>
        <taxon>Bacteria</taxon>
        <taxon>Candidatus Eiseniibacteriota</taxon>
    </lineage>
</organism>
<evidence type="ECO:0000313" key="2">
    <source>
        <dbReference type="EMBL" id="TMQ67437.1"/>
    </source>
</evidence>
<evidence type="ECO:0000313" key="3">
    <source>
        <dbReference type="Proteomes" id="UP000316609"/>
    </source>
</evidence>
<dbReference type="SUPFAM" id="SSF55469">
    <property type="entry name" value="FMN-dependent nitroreductase-like"/>
    <property type="match status" value="2"/>
</dbReference>
<evidence type="ECO:0000256" key="1">
    <source>
        <dbReference type="SAM" id="MobiDB-lite"/>
    </source>
</evidence>
<dbReference type="GO" id="GO:0016491">
    <property type="term" value="F:oxidoreductase activity"/>
    <property type="evidence" value="ECO:0007669"/>
    <property type="project" value="InterPro"/>
</dbReference>
<protein>
    <submittedName>
        <fullName evidence="2">Uncharacterized protein</fullName>
    </submittedName>
</protein>
<feature type="region of interest" description="Disordered" evidence="1">
    <location>
        <begin position="1"/>
        <end position="20"/>
    </location>
</feature>
<comment type="caution">
    <text evidence="2">The sequence shown here is derived from an EMBL/GenBank/DDBJ whole genome shotgun (WGS) entry which is preliminary data.</text>
</comment>
<dbReference type="InterPro" id="IPR000415">
    <property type="entry name" value="Nitroreductase-like"/>
</dbReference>
<dbReference type="Gene3D" id="3.40.109.10">
    <property type="entry name" value="NADH Oxidase"/>
    <property type="match status" value="1"/>
</dbReference>
<dbReference type="NCBIfam" id="NF047509">
    <property type="entry name" value="Rv3131_FMN_oxido"/>
    <property type="match status" value="1"/>
</dbReference>
<dbReference type="EMBL" id="VBOY01000039">
    <property type="protein sequence ID" value="TMQ67437.1"/>
    <property type="molecule type" value="Genomic_DNA"/>
</dbReference>
<proteinExistence type="predicted"/>